<dbReference type="SUPFAM" id="SSF88659">
    <property type="entry name" value="Sigma3 and sigma4 domains of RNA polymerase sigma factors"/>
    <property type="match status" value="1"/>
</dbReference>
<dbReference type="Gene3D" id="3.40.50.2300">
    <property type="match status" value="1"/>
</dbReference>
<sequence length="267" mass="29152">MASANLAQSIGQELPFLRRYARALTGSQTAGDNYAAATLEAILIDQNLVQTDDIRVGLFRTFHSIWHSSGEPVSTDVQSVREMRAQAYLRRLTPNSREALLLYTIEGMTLEQIARIMEFDPIEADELITIARAEITDALSAKVMIIEDEAIIAMDLKGIVQSMGHEVTGIARTQHAAIELAHRERPDVILSDIHLADGSSGVEAVGQLLSDLGDIPVIFITAFPERLLTAERPEPAFLLPKPYGAEQVASALSQAIFFASTEDLVIA</sequence>
<dbReference type="CDD" id="cd17540">
    <property type="entry name" value="REC_PhyR"/>
    <property type="match status" value="1"/>
</dbReference>
<dbReference type="PANTHER" id="PTHR44591">
    <property type="entry name" value="STRESS RESPONSE REGULATOR PROTEIN 1"/>
    <property type="match status" value="1"/>
</dbReference>
<dbReference type="SMART" id="SM00448">
    <property type="entry name" value="REC"/>
    <property type="match status" value="1"/>
</dbReference>
<evidence type="ECO:0000256" key="2">
    <source>
        <dbReference type="PROSITE-ProRule" id="PRU00169"/>
    </source>
</evidence>
<dbReference type="PANTHER" id="PTHR44591:SF3">
    <property type="entry name" value="RESPONSE REGULATORY DOMAIN-CONTAINING PROTEIN"/>
    <property type="match status" value="1"/>
</dbReference>
<dbReference type="InterPro" id="IPR011006">
    <property type="entry name" value="CheY-like_superfamily"/>
</dbReference>
<organism evidence="4 5">
    <name type="scientific">Paracoccus litorisediminis</name>
    <dbReference type="NCBI Taxonomy" id="2006130"/>
    <lineage>
        <taxon>Bacteria</taxon>
        <taxon>Pseudomonadati</taxon>
        <taxon>Pseudomonadota</taxon>
        <taxon>Alphaproteobacteria</taxon>
        <taxon>Rhodobacterales</taxon>
        <taxon>Paracoccaceae</taxon>
        <taxon>Paracoccus</taxon>
    </lineage>
</organism>
<feature type="modified residue" description="4-aspartylphosphate" evidence="2">
    <location>
        <position position="192"/>
    </location>
</feature>
<dbReference type="Pfam" id="PF00072">
    <property type="entry name" value="Response_reg"/>
    <property type="match status" value="1"/>
</dbReference>
<evidence type="ECO:0000313" key="5">
    <source>
        <dbReference type="Proteomes" id="UP000449846"/>
    </source>
</evidence>
<dbReference type="InterPro" id="IPR053866">
    <property type="entry name" value="PhyR_sigma2"/>
</dbReference>
<dbReference type="Proteomes" id="UP000449846">
    <property type="component" value="Unassembled WGS sequence"/>
</dbReference>
<dbReference type="AlphaFoldDB" id="A0A844HRJ7"/>
<dbReference type="PROSITE" id="PS50110">
    <property type="entry name" value="RESPONSE_REGULATORY"/>
    <property type="match status" value="1"/>
</dbReference>
<reference evidence="4 5" key="1">
    <citation type="submission" date="2019-11" db="EMBL/GenBank/DDBJ databases">
        <authorList>
            <person name="Dong K."/>
        </authorList>
    </citation>
    <scope>NUCLEOTIDE SEQUENCE [LARGE SCALE GENOMIC DNA]</scope>
    <source>
        <strain evidence="4 5">NBRC 112902</strain>
    </source>
</reference>
<dbReference type="InterPro" id="IPR001789">
    <property type="entry name" value="Sig_transdc_resp-reg_receiver"/>
</dbReference>
<dbReference type="InterPro" id="IPR050595">
    <property type="entry name" value="Bact_response_regulator"/>
</dbReference>
<keyword evidence="5" id="KW-1185">Reference proteome</keyword>
<protein>
    <submittedName>
        <fullName evidence="4">Response regulator</fullName>
    </submittedName>
</protein>
<dbReference type="Pfam" id="PF22233">
    <property type="entry name" value="PhyR_sigma-like"/>
    <property type="match status" value="1"/>
</dbReference>
<dbReference type="Gene3D" id="1.20.140.160">
    <property type="match status" value="1"/>
</dbReference>
<dbReference type="RefSeq" id="WP_155041646.1">
    <property type="nucleotide sequence ID" value="NZ_WMIG01000019.1"/>
</dbReference>
<keyword evidence="1 2" id="KW-0597">Phosphoprotein</keyword>
<evidence type="ECO:0000313" key="4">
    <source>
        <dbReference type="EMBL" id="MTH61688.1"/>
    </source>
</evidence>
<dbReference type="SUPFAM" id="SSF52172">
    <property type="entry name" value="CheY-like"/>
    <property type="match status" value="1"/>
</dbReference>
<dbReference type="InterPro" id="IPR053867">
    <property type="entry name" value="PhyR_sigma4"/>
</dbReference>
<dbReference type="NCBIfam" id="NF006623">
    <property type="entry name" value="PRK09191.1"/>
    <property type="match status" value="1"/>
</dbReference>
<dbReference type="InterPro" id="IPR013324">
    <property type="entry name" value="RNA_pol_sigma_r3/r4-like"/>
</dbReference>
<feature type="domain" description="Response regulatory" evidence="3">
    <location>
        <begin position="142"/>
        <end position="256"/>
    </location>
</feature>
<accession>A0A844HRJ7</accession>
<gene>
    <name evidence="4" type="ORF">GL300_20980</name>
</gene>
<comment type="caution">
    <text evidence="4">The sequence shown here is derived from an EMBL/GenBank/DDBJ whole genome shotgun (WGS) entry which is preliminary data.</text>
</comment>
<evidence type="ECO:0000259" key="3">
    <source>
        <dbReference type="PROSITE" id="PS50110"/>
    </source>
</evidence>
<dbReference type="GO" id="GO:0000160">
    <property type="term" value="P:phosphorelay signal transduction system"/>
    <property type="evidence" value="ECO:0007669"/>
    <property type="project" value="InterPro"/>
</dbReference>
<dbReference type="OrthoDB" id="9786101at2"/>
<proteinExistence type="predicted"/>
<evidence type="ECO:0000256" key="1">
    <source>
        <dbReference type="ARBA" id="ARBA00022553"/>
    </source>
</evidence>
<dbReference type="Pfam" id="PF22029">
    <property type="entry name" value="PhyR_sigma2"/>
    <property type="match status" value="1"/>
</dbReference>
<dbReference type="EMBL" id="WMIG01000019">
    <property type="protein sequence ID" value="MTH61688.1"/>
    <property type="molecule type" value="Genomic_DNA"/>
</dbReference>
<name>A0A844HRJ7_9RHOB</name>